<proteinExistence type="predicted"/>
<dbReference type="Gene3D" id="1.20.5.110">
    <property type="match status" value="1"/>
</dbReference>
<dbReference type="SUPFAM" id="SSF58038">
    <property type="entry name" value="SNARE fusion complex"/>
    <property type="match status" value="1"/>
</dbReference>
<keyword evidence="1" id="KW-0653">Protein transport</keyword>
<dbReference type="Pfam" id="PF00957">
    <property type="entry name" value="Synaptobrevin"/>
    <property type="match status" value="1"/>
</dbReference>
<evidence type="ECO:0000256" key="1">
    <source>
        <dbReference type="ARBA" id="ARBA00022927"/>
    </source>
</evidence>
<dbReference type="PRINTS" id="PR00219">
    <property type="entry name" value="SYNAPTOBREVN"/>
</dbReference>
<dbReference type="GO" id="GO:0015031">
    <property type="term" value="P:protein transport"/>
    <property type="evidence" value="ECO:0007669"/>
    <property type="project" value="UniProtKB-KW"/>
</dbReference>
<gene>
    <name evidence="5" type="ORF">Ccrd_014215</name>
</gene>
<feature type="domain" description="V-SNARE coiled-coil homology" evidence="4">
    <location>
        <begin position="33"/>
        <end position="94"/>
    </location>
</feature>
<organism evidence="5 6">
    <name type="scientific">Cynara cardunculus var. scolymus</name>
    <name type="common">Globe artichoke</name>
    <name type="synonym">Cynara scolymus</name>
    <dbReference type="NCBI Taxonomy" id="59895"/>
    <lineage>
        <taxon>Eukaryota</taxon>
        <taxon>Viridiplantae</taxon>
        <taxon>Streptophyta</taxon>
        <taxon>Embryophyta</taxon>
        <taxon>Tracheophyta</taxon>
        <taxon>Spermatophyta</taxon>
        <taxon>Magnoliopsida</taxon>
        <taxon>eudicotyledons</taxon>
        <taxon>Gunneridae</taxon>
        <taxon>Pentapetalae</taxon>
        <taxon>asterids</taxon>
        <taxon>campanulids</taxon>
        <taxon>Asterales</taxon>
        <taxon>Asteraceae</taxon>
        <taxon>Carduoideae</taxon>
        <taxon>Cardueae</taxon>
        <taxon>Carduinae</taxon>
        <taxon>Cynara</taxon>
    </lineage>
</organism>
<dbReference type="GO" id="GO:0016192">
    <property type="term" value="P:vesicle-mediated transport"/>
    <property type="evidence" value="ECO:0007669"/>
    <property type="project" value="InterPro"/>
</dbReference>
<name>A0A124SGT4_CYNCS</name>
<keyword evidence="6" id="KW-1185">Reference proteome</keyword>
<dbReference type="GO" id="GO:0016020">
    <property type="term" value="C:membrane"/>
    <property type="evidence" value="ECO:0007669"/>
    <property type="project" value="InterPro"/>
</dbReference>
<keyword evidence="1" id="KW-0813">Transport</keyword>
<dbReference type="GO" id="GO:0005737">
    <property type="term" value="C:cytoplasm"/>
    <property type="evidence" value="ECO:0007669"/>
    <property type="project" value="UniProtKB-ARBA"/>
</dbReference>
<dbReference type="InterPro" id="IPR001388">
    <property type="entry name" value="Synaptobrevin-like"/>
</dbReference>
<dbReference type="InterPro" id="IPR051097">
    <property type="entry name" value="Synaptobrevin-like_transport"/>
</dbReference>
<evidence type="ECO:0000256" key="2">
    <source>
        <dbReference type="ARBA" id="ARBA00037493"/>
    </source>
</evidence>
<comment type="caution">
    <text evidence="5">The sequence shown here is derived from an EMBL/GenBank/DDBJ whole genome shotgun (WGS) entry which is preliminary data.</text>
</comment>
<dbReference type="Gramene" id="KVI07397">
    <property type="protein sequence ID" value="KVI07397"/>
    <property type="gene ID" value="Ccrd_014215"/>
</dbReference>
<dbReference type="InterPro" id="IPR042855">
    <property type="entry name" value="V_SNARE_CC"/>
</dbReference>
<dbReference type="PANTHER" id="PTHR21136">
    <property type="entry name" value="SNARE PROTEINS"/>
    <property type="match status" value="1"/>
</dbReference>
<evidence type="ECO:0000313" key="5">
    <source>
        <dbReference type="EMBL" id="KVI07397.1"/>
    </source>
</evidence>
<dbReference type="Proteomes" id="UP000243975">
    <property type="component" value="Unassembled WGS sequence"/>
</dbReference>
<keyword evidence="3" id="KW-0175">Coiled coil</keyword>
<evidence type="ECO:0000313" key="6">
    <source>
        <dbReference type="Proteomes" id="UP000243975"/>
    </source>
</evidence>
<dbReference type="CDD" id="cd15843">
    <property type="entry name" value="R-SNARE"/>
    <property type="match status" value="1"/>
</dbReference>
<reference evidence="5 6" key="1">
    <citation type="journal article" date="2016" name="Sci. Rep.">
        <title>The genome sequence of the outbreeding globe artichoke constructed de novo incorporating a phase-aware low-pass sequencing strategy of F1 progeny.</title>
        <authorList>
            <person name="Scaglione D."/>
            <person name="Reyes-Chin-Wo S."/>
            <person name="Acquadro A."/>
            <person name="Froenicke L."/>
            <person name="Portis E."/>
            <person name="Beitel C."/>
            <person name="Tirone M."/>
            <person name="Mauro R."/>
            <person name="Lo Monaco A."/>
            <person name="Mauromicale G."/>
            <person name="Faccioli P."/>
            <person name="Cattivelli L."/>
            <person name="Rieseberg L."/>
            <person name="Michelmore R."/>
            <person name="Lanteri S."/>
        </authorList>
    </citation>
    <scope>NUCLEOTIDE SEQUENCE [LARGE SCALE GENOMIC DNA]</scope>
    <source>
        <strain evidence="5">2C</strain>
    </source>
</reference>
<sequence>MNQKDLSYSFVAKGTVSTPVMNTPSPSYLIFDLRSKLKAWITEVKGIMMDNIEKVLDRGEKIELLVGKTDNLQFQAAAKKNVAAKSLDEAYDLRSLTFIIIVWLK</sequence>
<accession>A0A124SGT4</accession>
<protein>
    <submittedName>
        <fullName evidence="5">Synaptobrevin</fullName>
    </submittedName>
</protein>
<evidence type="ECO:0000256" key="3">
    <source>
        <dbReference type="PROSITE-ProRule" id="PRU00290"/>
    </source>
</evidence>
<evidence type="ECO:0000259" key="4">
    <source>
        <dbReference type="PROSITE" id="PS50892"/>
    </source>
</evidence>
<dbReference type="PANTHER" id="PTHR21136:SF169">
    <property type="entry name" value="VESICLE-ASSOCIATED MEMBRANE PROTEIN 727"/>
    <property type="match status" value="1"/>
</dbReference>
<dbReference type="AlphaFoldDB" id="A0A124SGT4"/>
<dbReference type="STRING" id="59895.A0A124SGT4"/>
<dbReference type="PROSITE" id="PS50892">
    <property type="entry name" value="V_SNARE"/>
    <property type="match status" value="1"/>
</dbReference>
<dbReference type="PROSITE" id="PS00417">
    <property type="entry name" value="SYNAPTOBREVIN"/>
    <property type="match status" value="1"/>
</dbReference>
<comment type="function">
    <text evidence="2">Involved in the targeting and/or fusion of transport vesicles to their target membrane.</text>
</comment>
<dbReference type="EMBL" id="LEKV01001507">
    <property type="protein sequence ID" value="KVI07397.1"/>
    <property type="molecule type" value="Genomic_DNA"/>
</dbReference>